<proteinExistence type="predicted"/>
<sequence>MPKARMQQMTIEGFVDPSNWNEDEEVVAVSIVADDSKEYVVENSGKGCQLLEYVDEYVKATGTVSKREGQHFITVQRFDVIDAPEIDEWEEEEDW</sequence>
<keyword evidence="2" id="KW-1185">Reference proteome</keyword>
<dbReference type="Proteomes" id="UP000580856">
    <property type="component" value="Unassembled WGS sequence"/>
</dbReference>
<dbReference type="RefSeq" id="WP_167941373.1">
    <property type="nucleotide sequence ID" value="NZ_JAATJA010000002.1"/>
</dbReference>
<reference evidence="1 2" key="1">
    <citation type="submission" date="2020-03" db="EMBL/GenBank/DDBJ databases">
        <title>Genomic Encyclopedia of Type Strains, Phase IV (KMG-IV): sequencing the most valuable type-strain genomes for metagenomic binning, comparative biology and taxonomic classification.</title>
        <authorList>
            <person name="Goeker M."/>
        </authorList>
    </citation>
    <scope>NUCLEOTIDE SEQUENCE [LARGE SCALE GENOMIC DNA]</scope>
    <source>
        <strain evidence="1 2">DSM 24233</strain>
    </source>
</reference>
<dbReference type="AlphaFoldDB" id="A0A846QSZ4"/>
<organism evidence="1 2">
    <name type="scientific">Desulfobaculum xiamenense</name>
    <dbReference type="NCBI Taxonomy" id="995050"/>
    <lineage>
        <taxon>Bacteria</taxon>
        <taxon>Pseudomonadati</taxon>
        <taxon>Thermodesulfobacteriota</taxon>
        <taxon>Desulfovibrionia</taxon>
        <taxon>Desulfovibrionales</taxon>
        <taxon>Desulfovibrionaceae</taxon>
        <taxon>Desulfobaculum</taxon>
    </lineage>
</organism>
<evidence type="ECO:0000313" key="1">
    <source>
        <dbReference type="EMBL" id="NJB68294.1"/>
    </source>
</evidence>
<accession>A0A846QSZ4</accession>
<gene>
    <name evidence="1" type="ORF">GGQ74_001967</name>
</gene>
<dbReference type="EMBL" id="JAATJA010000002">
    <property type="protein sequence ID" value="NJB68294.1"/>
    <property type="molecule type" value="Genomic_DNA"/>
</dbReference>
<comment type="caution">
    <text evidence="1">The sequence shown here is derived from an EMBL/GenBank/DDBJ whole genome shotgun (WGS) entry which is preliminary data.</text>
</comment>
<evidence type="ECO:0000313" key="2">
    <source>
        <dbReference type="Proteomes" id="UP000580856"/>
    </source>
</evidence>
<protein>
    <submittedName>
        <fullName evidence="1">Uncharacterized protein</fullName>
    </submittedName>
</protein>
<name>A0A846QSZ4_9BACT</name>